<organism evidence="1 2">
    <name type="scientific">Ditylenchus dipsaci</name>
    <dbReference type="NCBI Taxonomy" id="166011"/>
    <lineage>
        <taxon>Eukaryota</taxon>
        <taxon>Metazoa</taxon>
        <taxon>Ecdysozoa</taxon>
        <taxon>Nematoda</taxon>
        <taxon>Chromadorea</taxon>
        <taxon>Rhabditida</taxon>
        <taxon>Tylenchina</taxon>
        <taxon>Tylenchomorpha</taxon>
        <taxon>Sphaerularioidea</taxon>
        <taxon>Anguinidae</taxon>
        <taxon>Anguininae</taxon>
        <taxon>Ditylenchus</taxon>
    </lineage>
</organism>
<protein>
    <submittedName>
        <fullName evidence="2">Uncharacterized protein</fullName>
    </submittedName>
</protein>
<accession>A0A915CX57</accession>
<dbReference type="WBParaSite" id="jg13103">
    <property type="protein sequence ID" value="jg13103"/>
    <property type="gene ID" value="jg13103"/>
</dbReference>
<reference evidence="2" key="1">
    <citation type="submission" date="2022-11" db="UniProtKB">
        <authorList>
            <consortium name="WormBaseParasite"/>
        </authorList>
    </citation>
    <scope>IDENTIFICATION</scope>
</reference>
<dbReference type="AlphaFoldDB" id="A0A915CX57"/>
<sequence>MVAVVRAVLPLRENRAADKEGQEKADQSMLMVVLRQRKKERKGLMATAIRQAGPRLRPLVLISPLFWLGQSSGGWVDLQLYPSNIFSCFVVWGRSGQINSSGCWRAEQEKWQKIDFREESGDY</sequence>
<name>A0A915CX57_9BILA</name>
<proteinExistence type="predicted"/>
<dbReference type="Proteomes" id="UP000887574">
    <property type="component" value="Unplaced"/>
</dbReference>
<evidence type="ECO:0000313" key="2">
    <source>
        <dbReference type="WBParaSite" id="jg13103"/>
    </source>
</evidence>
<evidence type="ECO:0000313" key="1">
    <source>
        <dbReference type="Proteomes" id="UP000887574"/>
    </source>
</evidence>
<keyword evidence="1" id="KW-1185">Reference proteome</keyword>